<keyword evidence="2" id="KW-1185">Reference proteome</keyword>
<organism evidence="1 2">
    <name type="scientific">Hygrophoropsis aurantiaca</name>
    <dbReference type="NCBI Taxonomy" id="72124"/>
    <lineage>
        <taxon>Eukaryota</taxon>
        <taxon>Fungi</taxon>
        <taxon>Dikarya</taxon>
        <taxon>Basidiomycota</taxon>
        <taxon>Agaricomycotina</taxon>
        <taxon>Agaricomycetes</taxon>
        <taxon>Agaricomycetidae</taxon>
        <taxon>Boletales</taxon>
        <taxon>Coniophorineae</taxon>
        <taxon>Hygrophoropsidaceae</taxon>
        <taxon>Hygrophoropsis</taxon>
    </lineage>
</organism>
<name>A0ACB7ZWT3_9AGAM</name>
<reference evidence="1" key="1">
    <citation type="journal article" date="2021" name="New Phytol.">
        <title>Evolutionary innovations through gain and loss of genes in the ectomycorrhizal Boletales.</title>
        <authorList>
            <person name="Wu G."/>
            <person name="Miyauchi S."/>
            <person name="Morin E."/>
            <person name="Kuo A."/>
            <person name="Drula E."/>
            <person name="Varga T."/>
            <person name="Kohler A."/>
            <person name="Feng B."/>
            <person name="Cao Y."/>
            <person name="Lipzen A."/>
            <person name="Daum C."/>
            <person name="Hundley H."/>
            <person name="Pangilinan J."/>
            <person name="Johnson J."/>
            <person name="Barry K."/>
            <person name="LaButti K."/>
            <person name="Ng V."/>
            <person name="Ahrendt S."/>
            <person name="Min B."/>
            <person name="Choi I.G."/>
            <person name="Park H."/>
            <person name="Plett J.M."/>
            <person name="Magnuson J."/>
            <person name="Spatafora J.W."/>
            <person name="Nagy L.G."/>
            <person name="Henrissat B."/>
            <person name="Grigoriev I.V."/>
            <person name="Yang Z.L."/>
            <person name="Xu J."/>
            <person name="Martin F.M."/>
        </authorList>
    </citation>
    <scope>NUCLEOTIDE SEQUENCE</scope>
    <source>
        <strain evidence="1">ATCC 28755</strain>
    </source>
</reference>
<evidence type="ECO:0000313" key="1">
    <source>
        <dbReference type="EMBL" id="KAH7905339.1"/>
    </source>
</evidence>
<sequence>MVHDGTVFPYDKKVLVTNTVSTVVQFQAIDWGMEICELHLDIPQSITTSTSAHRTSANLVLYRLNATHRLDITSLSYHNRPSRVSKLANLHLGLGDVTASDNIIFSEGVRWHRRFACTTDEVLSFELGCAVSPEVVESEAESCHVEWWQNRDKKTPCEQLRCSFR</sequence>
<accession>A0ACB7ZWT3</accession>
<comment type="caution">
    <text evidence="1">The sequence shown here is derived from an EMBL/GenBank/DDBJ whole genome shotgun (WGS) entry which is preliminary data.</text>
</comment>
<evidence type="ECO:0000313" key="2">
    <source>
        <dbReference type="Proteomes" id="UP000790377"/>
    </source>
</evidence>
<protein>
    <submittedName>
        <fullName evidence="1">Uncharacterized protein</fullName>
    </submittedName>
</protein>
<proteinExistence type="predicted"/>
<dbReference type="EMBL" id="MU268214">
    <property type="protein sequence ID" value="KAH7905339.1"/>
    <property type="molecule type" value="Genomic_DNA"/>
</dbReference>
<dbReference type="Proteomes" id="UP000790377">
    <property type="component" value="Unassembled WGS sequence"/>
</dbReference>
<gene>
    <name evidence="1" type="ORF">BJ138DRAFT_1017842</name>
</gene>